<dbReference type="GeneID" id="14923962"/>
<reference evidence="13 14" key="1">
    <citation type="journal article" date="2013" name="Genome Biol.">
        <title>Genome of Acanthamoeba castellanii highlights extensive lateral gene transfer and early evolution of tyrosine kinase signaling.</title>
        <authorList>
            <person name="Clarke M."/>
            <person name="Lohan A.J."/>
            <person name="Liu B."/>
            <person name="Lagkouvardos I."/>
            <person name="Roy S."/>
            <person name="Zafar N."/>
            <person name="Bertelli C."/>
            <person name="Schilde C."/>
            <person name="Kianianmomeni A."/>
            <person name="Burglin T.R."/>
            <person name="Frech C."/>
            <person name="Turcotte B."/>
            <person name="Kopec K.O."/>
            <person name="Synnott J.M."/>
            <person name="Choo C."/>
            <person name="Paponov I."/>
            <person name="Finkler A."/>
            <person name="Soon Heng Tan C."/>
            <person name="Hutchins A.P."/>
            <person name="Weinmeier T."/>
            <person name="Rattei T."/>
            <person name="Chu J.S."/>
            <person name="Gimenez G."/>
            <person name="Irimia M."/>
            <person name="Rigden D.J."/>
            <person name="Fitzpatrick D.A."/>
            <person name="Lorenzo-Morales J."/>
            <person name="Bateman A."/>
            <person name="Chiu C.H."/>
            <person name="Tang P."/>
            <person name="Hegemann P."/>
            <person name="Fromm H."/>
            <person name="Raoult D."/>
            <person name="Greub G."/>
            <person name="Miranda-Saavedra D."/>
            <person name="Chen N."/>
            <person name="Nash P."/>
            <person name="Ginger M.L."/>
            <person name="Horn M."/>
            <person name="Schaap P."/>
            <person name="Caler L."/>
            <person name="Loftus B."/>
        </authorList>
    </citation>
    <scope>NUCLEOTIDE SEQUENCE [LARGE SCALE GENOMIC DNA]</scope>
    <source>
        <strain evidence="13 14">Neff</strain>
    </source>
</reference>
<evidence type="ECO:0000256" key="7">
    <source>
        <dbReference type="SAM" id="Coils"/>
    </source>
</evidence>
<dbReference type="AlphaFoldDB" id="L8HDZ9"/>
<sequence>MDSSPSPSPSAAPSATPGLPPIIPSPATQSVLYDGGIVSVLEINLVVGLVAFLLLAYLRWRSQRKLYFKYYGGEYQRFWENERFAGSESFSSFPAIDEEGEAEVEALVESEGEEPEEAMARAADQVKKRELTELSKNGPERFMGWVWPLVRMSKLEVAEKCGNDAMIYIHFQRCMLAFLAICVVLGIAILLPVNVTASQREDKVRSGFLSTTIGNINDSTDKSRYWAHSFVCVIISCLVYGLVWHLRKYLIACKDKFFTRSVKSAVSAHTIMIRNFPAGIVSEAGIAKHFEELIETNADLQRSVERVRAKRRRRRTLSLDSSRRHAAAAAAASAWARGNEFNDGEQDPQSADATATADGESSDASSHNSGQKGRASFYRFAAGQGDEDRSLLDADGGSEAGEGRAEVSGGQAEEQGATKLGWWARHMERRKRRAEEALARAREVSESESEPEHDKKKPSVVSVHVAWEVRDVLGALETYKDIDDQLDHYRQERMLRGQRPLVWFPPSSTLTEKLIYLVLHFGTIVEGIVYGGVRGRLDAIRELKRKKAEQKKEVARTKQRARAARATGIVFVTFSSSVVAKVVTNIYRKHTRLWNLNRWLADDLTPQSKHWIVSMAPEPEDIIWPNLGIGKWEKRLRVVYVNLTLLFFFSFFTTPLSIISALQPLKQAPLFADIINSLHAWNNGAILFAYLPTLFLLAVTTILPLVIWFSSMFEGHHTVSSTHKYLVVKTYVFLLFSVLLLPSLFLTSLDALIRKGWDNRQHLNVLFSGLFLPNSAAFFINYIIQMAIVGQIVEVMRLPERLQSLLLKWKAVTISQKKRADEYAYPHEYGMQYAYMMVFFATILTFSTIAPLILPFGTLYFMCKHFLDTYLLVHVRPREFDSDGSMLWIVLRVMLFTAVLFQSLMFIFLSLHGTAGQMTFVGVVLALALAAFFAAYMSGVDIFHFDKGPKPNTLPKEANWMRVFRTAYQHPCWRQGHHHHLQHTHMHRHPTLRASGAVAGSGVQAHP</sequence>
<feature type="domain" description="CSC1/OSCA1-like N-terminal transmembrane" evidence="11">
    <location>
        <begin position="137"/>
        <end position="245"/>
    </location>
</feature>
<evidence type="ECO:0000256" key="5">
    <source>
        <dbReference type="ARBA" id="ARBA00022989"/>
    </source>
</evidence>
<evidence type="ECO:0000259" key="11">
    <source>
        <dbReference type="Pfam" id="PF13967"/>
    </source>
</evidence>
<dbReference type="VEuPathDB" id="AmoebaDB:ACA1_360080"/>
<keyword evidence="4 9" id="KW-0812">Transmembrane</keyword>
<dbReference type="InterPro" id="IPR003864">
    <property type="entry name" value="CSC1/OSCA1-like_7TM"/>
</dbReference>
<feature type="domain" description="CSC1/OSCA1-like 7TM region" evidence="10">
    <location>
        <begin position="638"/>
        <end position="906"/>
    </location>
</feature>
<protein>
    <submittedName>
        <fullName evidence="13">Uncharacterized protein</fullName>
    </submittedName>
</protein>
<evidence type="ECO:0000256" key="6">
    <source>
        <dbReference type="ARBA" id="ARBA00023136"/>
    </source>
</evidence>
<evidence type="ECO:0000256" key="9">
    <source>
        <dbReference type="SAM" id="Phobius"/>
    </source>
</evidence>
<feature type="region of interest" description="Disordered" evidence="8">
    <location>
        <begin position="387"/>
        <end position="421"/>
    </location>
</feature>
<evidence type="ECO:0000256" key="8">
    <source>
        <dbReference type="SAM" id="MobiDB-lite"/>
    </source>
</evidence>
<feature type="transmembrane region" description="Helical" evidence="9">
    <location>
        <begin position="765"/>
        <end position="788"/>
    </location>
</feature>
<evidence type="ECO:0000259" key="12">
    <source>
        <dbReference type="Pfam" id="PF14703"/>
    </source>
</evidence>
<feature type="transmembrane region" description="Helical" evidence="9">
    <location>
        <begin position="683"/>
        <end position="710"/>
    </location>
</feature>
<feature type="transmembrane region" description="Helical" evidence="9">
    <location>
        <begin position="639"/>
        <end position="662"/>
    </location>
</feature>
<feature type="region of interest" description="Disordered" evidence="8">
    <location>
        <begin position="1"/>
        <end position="20"/>
    </location>
</feature>
<comment type="subcellular location">
    <subcellularLocation>
        <location evidence="1">Membrane</location>
        <topology evidence="1">Multi-pass membrane protein</topology>
    </subcellularLocation>
</comment>
<dbReference type="Pfam" id="PF02714">
    <property type="entry name" value="RSN1_7TM"/>
    <property type="match status" value="1"/>
</dbReference>
<feature type="transmembrane region" description="Helical" evidence="9">
    <location>
        <begin position="833"/>
        <end position="854"/>
    </location>
</feature>
<accession>L8HDZ9</accession>
<keyword evidence="7" id="KW-0175">Coiled coil</keyword>
<dbReference type="PANTHER" id="PTHR13018">
    <property type="entry name" value="PROBABLE MEMBRANE PROTEIN DUF221-RELATED"/>
    <property type="match status" value="1"/>
</dbReference>
<keyword evidence="14" id="KW-1185">Reference proteome</keyword>
<feature type="transmembrane region" description="Helical" evidence="9">
    <location>
        <begin position="730"/>
        <end position="753"/>
    </location>
</feature>
<keyword evidence="5 9" id="KW-1133">Transmembrane helix</keyword>
<name>L8HDZ9_ACACF</name>
<feature type="transmembrane region" description="Helical" evidence="9">
    <location>
        <begin position="915"/>
        <end position="937"/>
    </location>
</feature>
<organism evidence="13 14">
    <name type="scientific">Acanthamoeba castellanii (strain ATCC 30010 / Neff)</name>
    <dbReference type="NCBI Taxonomy" id="1257118"/>
    <lineage>
        <taxon>Eukaryota</taxon>
        <taxon>Amoebozoa</taxon>
        <taxon>Discosea</taxon>
        <taxon>Longamoebia</taxon>
        <taxon>Centramoebida</taxon>
        <taxon>Acanthamoebidae</taxon>
        <taxon>Acanthamoeba</taxon>
    </lineage>
</organism>
<dbReference type="InterPro" id="IPR027815">
    <property type="entry name" value="CSC1/OSCA1-like_cyt"/>
</dbReference>
<evidence type="ECO:0000259" key="10">
    <source>
        <dbReference type="Pfam" id="PF02714"/>
    </source>
</evidence>
<evidence type="ECO:0000256" key="1">
    <source>
        <dbReference type="ARBA" id="ARBA00004141"/>
    </source>
</evidence>
<feature type="region of interest" description="Disordered" evidence="8">
    <location>
        <begin position="337"/>
        <end position="373"/>
    </location>
</feature>
<dbReference type="InterPro" id="IPR032880">
    <property type="entry name" value="CSC1/OSCA1-like_N"/>
</dbReference>
<dbReference type="KEGG" id="acan:ACA1_360080"/>
<dbReference type="InterPro" id="IPR045122">
    <property type="entry name" value="Csc1-like"/>
</dbReference>
<feature type="transmembrane region" description="Helical" evidence="9">
    <location>
        <begin position="36"/>
        <end position="58"/>
    </location>
</feature>
<feature type="coiled-coil region" evidence="7">
    <location>
        <begin position="540"/>
        <end position="567"/>
    </location>
</feature>
<feature type="transmembrane region" description="Helical" evidence="9">
    <location>
        <begin position="886"/>
        <end position="909"/>
    </location>
</feature>
<dbReference type="EMBL" id="KB007867">
    <property type="protein sequence ID" value="ELR22993.1"/>
    <property type="molecule type" value="Genomic_DNA"/>
</dbReference>
<dbReference type="PANTHER" id="PTHR13018:SF5">
    <property type="entry name" value="RE44586P"/>
    <property type="match status" value="1"/>
</dbReference>
<dbReference type="OrthoDB" id="1689567at2759"/>
<dbReference type="Pfam" id="PF13967">
    <property type="entry name" value="RSN1_TM"/>
    <property type="match status" value="1"/>
</dbReference>
<evidence type="ECO:0000256" key="2">
    <source>
        <dbReference type="ARBA" id="ARBA00007779"/>
    </source>
</evidence>
<dbReference type="RefSeq" id="XP_004352470.1">
    <property type="nucleotide sequence ID" value="XM_004352418.1"/>
</dbReference>
<evidence type="ECO:0000256" key="4">
    <source>
        <dbReference type="ARBA" id="ARBA00022692"/>
    </source>
</evidence>
<feature type="compositionally biased region" description="Polar residues" evidence="8">
    <location>
        <begin position="362"/>
        <end position="371"/>
    </location>
</feature>
<feature type="domain" description="CSC1/OSCA1-like cytosolic" evidence="12">
    <location>
        <begin position="532"/>
        <end position="626"/>
    </location>
</feature>
<proteinExistence type="inferred from homology"/>
<evidence type="ECO:0000256" key="3">
    <source>
        <dbReference type="ARBA" id="ARBA00022448"/>
    </source>
</evidence>
<dbReference type="Proteomes" id="UP000011083">
    <property type="component" value="Unassembled WGS sequence"/>
</dbReference>
<feature type="transmembrane region" description="Helical" evidence="9">
    <location>
        <begin position="176"/>
        <end position="195"/>
    </location>
</feature>
<dbReference type="GO" id="GO:0005886">
    <property type="term" value="C:plasma membrane"/>
    <property type="evidence" value="ECO:0007669"/>
    <property type="project" value="TreeGrafter"/>
</dbReference>
<keyword evidence="3" id="KW-0813">Transport</keyword>
<dbReference type="GO" id="GO:0005227">
    <property type="term" value="F:calcium-activated cation channel activity"/>
    <property type="evidence" value="ECO:0007669"/>
    <property type="project" value="InterPro"/>
</dbReference>
<dbReference type="Pfam" id="PF14703">
    <property type="entry name" value="PHM7_cyt"/>
    <property type="match status" value="1"/>
</dbReference>
<keyword evidence="6 9" id="KW-0472">Membrane</keyword>
<evidence type="ECO:0000313" key="13">
    <source>
        <dbReference type="EMBL" id="ELR22993.1"/>
    </source>
</evidence>
<comment type="similarity">
    <text evidence="2">Belongs to the CSC1 (TC 1.A.17) family.</text>
</comment>
<gene>
    <name evidence="13" type="ORF">ACA1_360080</name>
</gene>
<feature type="transmembrane region" description="Helical" evidence="9">
    <location>
        <begin position="225"/>
        <end position="246"/>
    </location>
</feature>
<evidence type="ECO:0000313" key="14">
    <source>
        <dbReference type="Proteomes" id="UP000011083"/>
    </source>
</evidence>
<feature type="compositionally biased region" description="Pro residues" evidence="8">
    <location>
        <begin position="1"/>
        <end position="10"/>
    </location>
</feature>